<feature type="compositionally biased region" description="Polar residues" evidence="2">
    <location>
        <begin position="19"/>
        <end position="38"/>
    </location>
</feature>
<name>A0A367EBD7_9ACTN</name>
<keyword evidence="5" id="KW-1185">Reference proteome</keyword>
<dbReference type="InterPro" id="IPR036890">
    <property type="entry name" value="HATPase_C_sf"/>
</dbReference>
<organism evidence="4 5">
    <name type="scientific">Streptomyces reniochalinae</name>
    <dbReference type="NCBI Taxonomy" id="2250578"/>
    <lineage>
        <taxon>Bacteria</taxon>
        <taxon>Bacillati</taxon>
        <taxon>Actinomycetota</taxon>
        <taxon>Actinomycetes</taxon>
        <taxon>Kitasatosporales</taxon>
        <taxon>Streptomycetaceae</taxon>
        <taxon>Streptomyces</taxon>
    </lineage>
</organism>
<dbReference type="Pfam" id="PF13581">
    <property type="entry name" value="HATPase_c_2"/>
    <property type="match status" value="1"/>
</dbReference>
<evidence type="ECO:0000313" key="5">
    <source>
        <dbReference type="Proteomes" id="UP000253507"/>
    </source>
</evidence>
<keyword evidence="4" id="KW-0067">ATP-binding</keyword>
<keyword evidence="1" id="KW-0723">Serine/threonine-protein kinase</keyword>
<dbReference type="AlphaFoldDB" id="A0A367EBD7"/>
<dbReference type="GO" id="GO:0004674">
    <property type="term" value="F:protein serine/threonine kinase activity"/>
    <property type="evidence" value="ECO:0007669"/>
    <property type="project" value="UniProtKB-KW"/>
</dbReference>
<sequence length="228" mass="23569">MESRGAQRSAVIDEAPTATGRTPSPAAGSTGQTGTANRAATAAPLPERGERSVHRTVGCARDGGPEYARTRTQAPVQEGAWRPAQEGAWQEGSWRFTAPAADASVPRLRHAVRDLLARQPTHVPDETLQGVLLILSELVTNAVRHAALLSPTIAVEVSLGGGRLRVAVEDGHPYRPKALAAEPTGEHTGGRGLLLVKALTAEAGGVCDVEQTGAGGKVVWAALPLAAA</sequence>
<comment type="caution">
    <text evidence="4">The sequence shown here is derived from an EMBL/GenBank/DDBJ whole genome shotgun (WGS) entry which is preliminary data.</text>
</comment>
<dbReference type="InterPro" id="IPR003594">
    <property type="entry name" value="HATPase_dom"/>
</dbReference>
<keyword evidence="1" id="KW-0808">Transferase</keyword>
<dbReference type="Proteomes" id="UP000253507">
    <property type="component" value="Unassembled WGS sequence"/>
</dbReference>
<dbReference type="EMBL" id="QOIM01000041">
    <property type="protein sequence ID" value="RCG15378.1"/>
    <property type="molecule type" value="Genomic_DNA"/>
</dbReference>
<reference evidence="4 5" key="1">
    <citation type="submission" date="2018-06" db="EMBL/GenBank/DDBJ databases">
        <title>Streptomyces reniochalinae sp. nov. and Streptomyces diacarnus sp. nov. from marine sponges.</title>
        <authorList>
            <person name="Li L."/>
        </authorList>
    </citation>
    <scope>NUCLEOTIDE SEQUENCE [LARGE SCALE GENOMIC DNA]</scope>
    <source>
        <strain evidence="4 5">LHW50302</strain>
    </source>
</reference>
<gene>
    <name evidence="4" type="ORF">DQ392_24710</name>
</gene>
<proteinExistence type="predicted"/>
<dbReference type="PANTHER" id="PTHR35526">
    <property type="entry name" value="ANTI-SIGMA-F FACTOR RSBW-RELATED"/>
    <property type="match status" value="1"/>
</dbReference>
<keyword evidence="1" id="KW-0418">Kinase</keyword>
<feature type="domain" description="Histidine kinase/HSP90-like ATPase" evidence="3">
    <location>
        <begin position="99"/>
        <end position="220"/>
    </location>
</feature>
<feature type="region of interest" description="Disordered" evidence="2">
    <location>
        <begin position="1"/>
        <end position="82"/>
    </location>
</feature>
<dbReference type="Gene3D" id="3.30.565.10">
    <property type="entry name" value="Histidine kinase-like ATPase, C-terminal domain"/>
    <property type="match status" value="1"/>
</dbReference>
<dbReference type="OrthoDB" id="3852126at2"/>
<evidence type="ECO:0000256" key="2">
    <source>
        <dbReference type="SAM" id="MobiDB-lite"/>
    </source>
</evidence>
<evidence type="ECO:0000259" key="3">
    <source>
        <dbReference type="Pfam" id="PF13581"/>
    </source>
</evidence>
<dbReference type="InterPro" id="IPR050267">
    <property type="entry name" value="Anti-sigma-factor_SerPK"/>
</dbReference>
<evidence type="ECO:0000256" key="1">
    <source>
        <dbReference type="ARBA" id="ARBA00022527"/>
    </source>
</evidence>
<accession>A0A367EBD7</accession>
<dbReference type="CDD" id="cd16936">
    <property type="entry name" value="HATPase_RsbW-like"/>
    <property type="match status" value="1"/>
</dbReference>
<keyword evidence="4" id="KW-0547">Nucleotide-binding</keyword>
<dbReference type="GO" id="GO:0005524">
    <property type="term" value="F:ATP binding"/>
    <property type="evidence" value="ECO:0007669"/>
    <property type="project" value="UniProtKB-KW"/>
</dbReference>
<dbReference type="SUPFAM" id="SSF55874">
    <property type="entry name" value="ATPase domain of HSP90 chaperone/DNA topoisomerase II/histidine kinase"/>
    <property type="match status" value="1"/>
</dbReference>
<evidence type="ECO:0000313" key="4">
    <source>
        <dbReference type="EMBL" id="RCG15378.1"/>
    </source>
</evidence>
<dbReference type="PANTHER" id="PTHR35526:SF3">
    <property type="entry name" value="ANTI-SIGMA-F FACTOR RSBW"/>
    <property type="match status" value="1"/>
</dbReference>
<protein>
    <submittedName>
        <fullName evidence="4">ATP-binding protein</fullName>
    </submittedName>
</protein>